<reference evidence="2 3" key="1">
    <citation type="journal article" date="2016" name="Mol. Biol. Evol.">
        <title>Comparative Genomics of Early-Diverging Mushroom-Forming Fungi Provides Insights into the Origins of Lignocellulose Decay Capabilities.</title>
        <authorList>
            <person name="Nagy L.G."/>
            <person name="Riley R."/>
            <person name="Tritt A."/>
            <person name="Adam C."/>
            <person name="Daum C."/>
            <person name="Floudas D."/>
            <person name="Sun H."/>
            <person name="Yadav J.S."/>
            <person name="Pangilinan J."/>
            <person name="Larsson K.H."/>
            <person name="Matsuura K."/>
            <person name="Barry K."/>
            <person name="Labutti K."/>
            <person name="Kuo R."/>
            <person name="Ohm R.A."/>
            <person name="Bhattacharya S.S."/>
            <person name="Shirouzu T."/>
            <person name="Yoshinaga Y."/>
            <person name="Martin F.M."/>
            <person name="Grigoriev I.V."/>
            <person name="Hibbett D.S."/>
        </authorList>
    </citation>
    <scope>NUCLEOTIDE SEQUENCE [LARGE SCALE GENOMIC DNA]</scope>
    <source>
        <strain evidence="2 3">93-53</strain>
    </source>
</reference>
<gene>
    <name evidence="2" type="ORF">LAESUDRAFT_66371</name>
</gene>
<organism evidence="2 3">
    <name type="scientific">Laetiporus sulphureus 93-53</name>
    <dbReference type="NCBI Taxonomy" id="1314785"/>
    <lineage>
        <taxon>Eukaryota</taxon>
        <taxon>Fungi</taxon>
        <taxon>Dikarya</taxon>
        <taxon>Basidiomycota</taxon>
        <taxon>Agaricomycotina</taxon>
        <taxon>Agaricomycetes</taxon>
        <taxon>Polyporales</taxon>
        <taxon>Laetiporus</taxon>
    </lineage>
</organism>
<protein>
    <recommendedName>
        <fullName evidence="4">BTB domain-containing protein</fullName>
    </recommendedName>
</protein>
<dbReference type="Proteomes" id="UP000076871">
    <property type="component" value="Unassembled WGS sequence"/>
</dbReference>
<feature type="region of interest" description="Disordered" evidence="1">
    <location>
        <begin position="108"/>
        <end position="187"/>
    </location>
</feature>
<feature type="compositionally biased region" description="Basic and acidic residues" evidence="1">
    <location>
        <begin position="146"/>
        <end position="156"/>
    </location>
</feature>
<evidence type="ECO:0000313" key="2">
    <source>
        <dbReference type="EMBL" id="KZT08415.1"/>
    </source>
</evidence>
<dbReference type="EMBL" id="KV427615">
    <property type="protein sequence ID" value="KZT08415.1"/>
    <property type="molecule type" value="Genomic_DNA"/>
</dbReference>
<dbReference type="RefSeq" id="XP_040766155.1">
    <property type="nucleotide sequence ID" value="XM_040905079.1"/>
</dbReference>
<evidence type="ECO:0008006" key="4">
    <source>
        <dbReference type="Google" id="ProtNLM"/>
    </source>
</evidence>
<feature type="compositionally biased region" description="Low complexity" evidence="1">
    <location>
        <begin position="160"/>
        <end position="176"/>
    </location>
</feature>
<dbReference type="STRING" id="1314785.A0A165F584"/>
<dbReference type="GeneID" id="63822109"/>
<name>A0A165F584_9APHY</name>
<dbReference type="InterPro" id="IPR011333">
    <property type="entry name" value="SKP1/BTB/POZ_sf"/>
</dbReference>
<sequence length="369" mass="40249">MVFKTVTGKKTVRSQDDGTPPPGAIEPIVPRGASVDEILFAVLNFGISNGMLFDAELHAYSNRTASGTVDGLLPVYANSVALKNASEYFARLLSADWADRASVDGEEYDYASDSDLEDVDESEGDMDGVSSKPFQRLATHSSASVQERKPLKDNHDNGVASLEAAQSSSSLSAQESPMDAKTSGSADHGRIRRILPAVAYKTLKAFAFYTLTKKVDFAPLRSQPTSIRREKASTHRMAYDSPQCSPKSMYRFAHMCEIKELKELALEDIKSKLSPDNILEELFSTLTSRYPEVQKAEVAYLLDNGLTPDVIAAMPDWIAKVAAGELGPLSGDVLAILFEKLAATRVPFVCRHCSGTSFKKECSDCGRWN</sequence>
<dbReference type="AlphaFoldDB" id="A0A165F584"/>
<feature type="region of interest" description="Disordered" evidence="1">
    <location>
        <begin position="1"/>
        <end position="24"/>
    </location>
</feature>
<dbReference type="Gene3D" id="3.30.710.10">
    <property type="entry name" value="Potassium Channel Kv1.1, Chain A"/>
    <property type="match status" value="1"/>
</dbReference>
<feature type="compositionally biased region" description="Acidic residues" evidence="1">
    <location>
        <begin position="108"/>
        <end position="126"/>
    </location>
</feature>
<keyword evidence="3" id="KW-1185">Reference proteome</keyword>
<evidence type="ECO:0000313" key="3">
    <source>
        <dbReference type="Proteomes" id="UP000076871"/>
    </source>
</evidence>
<accession>A0A165F584</accession>
<dbReference type="InParanoid" id="A0A165F584"/>
<dbReference type="OrthoDB" id="6359816at2759"/>
<proteinExistence type="predicted"/>
<evidence type="ECO:0000256" key="1">
    <source>
        <dbReference type="SAM" id="MobiDB-lite"/>
    </source>
</evidence>